<evidence type="ECO:0000313" key="1">
    <source>
        <dbReference type="EMBL" id="RIA87839.1"/>
    </source>
</evidence>
<dbReference type="Proteomes" id="UP000265703">
    <property type="component" value="Unassembled WGS sequence"/>
</dbReference>
<comment type="caution">
    <text evidence="1">The sequence shown here is derived from an EMBL/GenBank/DDBJ whole genome shotgun (WGS) entry which is preliminary data.</text>
</comment>
<evidence type="ECO:0000313" key="2">
    <source>
        <dbReference type="Proteomes" id="UP000265703"/>
    </source>
</evidence>
<dbReference type="STRING" id="658196.A0A397SSE6"/>
<accession>A0A397SSE6</accession>
<name>A0A397SSE6_9GLOM</name>
<proteinExistence type="predicted"/>
<organism evidence="1 2">
    <name type="scientific">Glomus cerebriforme</name>
    <dbReference type="NCBI Taxonomy" id="658196"/>
    <lineage>
        <taxon>Eukaryota</taxon>
        <taxon>Fungi</taxon>
        <taxon>Fungi incertae sedis</taxon>
        <taxon>Mucoromycota</taxon>
        <taxon>Glomeromycotina</taxon>
        <taxon>Glomeromycetes</taxon>
        <taxon>Glomerales</taxon>
        <taxon>Glomeraceae</taxon>
        <taxon>Glomus</taxon>
    </lineage>
</organism>
<keyword evidence="2" id="KW-1185">Reference proteome</keyword>
<sequence length="195" mass="22777">MVPLDIGSLISLQQLWWSPDSKSVSNFSKFLALRRIGNCFGVKIDSNSVNYIKSEKISKILTCETFESIISFCSALDDKLYFIIDQIDTLDCDEIDKVYKTEISEDLKIIKQPLIKCVHVIFIKKQTQELKIELYGGEMTEWWKRYGYLLNESEKKQKMRETEDIAGYVSYFLRIFIESNNEDSKVELLNLKRIA</sequence>
<dbReference type="AlphaFoldDB" id="A0A397SSE6"/>
<protein>
    <submittedName>
        <fullName evidence="1">Uncharacterized protein</fullName>
    </submittedName>
</protein>
<gene>
    <name evidence="1" type="ORF">C1645_827201</name>
</gene>
<dbReference type="EMBL" id="QKYT01000290">
    <property type="protein sequence ID" value="RIA87839.1"/>
    <property type="molecule type" value="Genomic_DNA"/>
</dbReference>
<dbReference type="OrthoDB" id="3171351at2759"/>
<reference evidence="1 2" key="1">
    <citation type="submission" date="2018-06" db="EMBL/GenBank/DDBJ databases">
        <title>Comparative genomics reveals the genomic features of Rhizophagus irregularis, R. cerebriforme, R. diaphanum and Gigaspora rosea, and their symbiotic lifestyle signature.</title>
        <authorList>
            <person name="Morin E."/>
            <person name="San Clemente H."/>
            <person name="Chen E.C.H."/>
            <person name="De La Providencia I."/>
            <person name="Hainaut M."/>
            <person name="Kuo A."/>
            <person name="Kohler A."/>
            <person name="Murat C."/>
            <person name="Tang N."/>
            <person name="Roy S."/>
            <person name="Loubradou J."/>
            <person name="Henrissat B."/>
            <person name="Grigoriev I.V."/>
            <person name="Corradi N."/>
            <person name="Roux C."/>
            <person name="Martin F.M."/>
        </authorList>
    </citation>
    <scope>NUCLEOTIDE SEQUENCE [LARGE SCALE GENOMIC DNA]</scope>
    <source>
        <strain evidence="1 2">DAOM 227022</strain>
    </source>
</reference>